<feature type="transmembrane region" description="Helical" evidence="1">
    <location>
        <begin position="126"/>
        <end position="147"/>
    </location>
</feature>
<protein>
    <recommendedName>
        <fullName evidence="4">Integral membrane protein</fullName>
    </recommendedName>
</protein>
<dbReference type="EMBL" id="CP001618">
    <property type="protein sequence ID" value="ACQ82166.1"/>
    <property type="molecule type" value="Genomic_DNA"/>
</dbReference>
<evidence type="ECO:0008006" key="4">
    <source>
        <dbReference type="Google" id="ProtNLM"/>
    </source>
</evidence>
<accession>C5C526</accession>
<dbReference type="InterPro" id="IPR038750">
    <property type="entry name" value="YczE/YyaS-like"/>
</dbReference>
<organism evidence="2 3">
    <name type="scientific">Beutenbergia cavernae (strain ATCC BAA-8 / DSM 12333 / CCUG 43141 / JCM 11478 / NBRC 16432 / NCIMB 13614 / HKI 0122)</name>
    <dbReference type="NCBI Taxonomy" id="471853"/>
    <lineage>
        <taxon>Bacteria</taxon>
        <taxon>Bacillati</taxon>
        <taxon>Actinomycetota</taxon>
        <taxon>Actinomycetes</taxon>
        <taxon>Micrococcales</taxon>
        <taxon>Beutenbergiaceae</taxon>
        <taxon>Beutenbergia</taxon>
    </lineage>
</organism>
<name>C5C526_BEUC1</name>
<dbReference type="PANTHER" id="PTHR40078">
    <property type="entry name" value="INTEGRAL MEMBRANE PROTEIN-RELATED"/>
    <property type="match status" value="1"/>
</dbReference>
<dbReference type="HOGENOM" id="CLU_083843_0_0_11"/>
<dbReference type="AlphaFoldDB" id="C5C526"/>
<sequence>MAPARTGPVWLKWLSITRPIAPQTRAVTTEARADPHPAPGSRAATLGPIDQLRAGRLGRRLTQLVAGLLLYGFSMAMLVESGLGLDPWDVLHEGIALRIPLTFGQVTIAVGVLVLLAWIPLRQKPGIGTVLNVILIGLAADAGIALLPRPDALGGQVALLVGGIVLNGLAGALYVGTHLGTGPRDGLWVGLARRTGRSQRLVRTVIEVSVLAVGFALGGTVGVGTVLYAVSIGPLVQLFMPWVAVRLRSDDGVHEH</sequence>
<keyword evidence="1" id="KW-0812">Transmembrane</keyword>
<dbReference type="RefSeq" id="WP_015884403.1">
    <property type="nucleotide sequence ID" value="NC_012669.1"/>
</dbReference>
<feature type="transmembrane region" description="Helical" evidence="1">
    <location>
        <begin position="153"/>
        <end position="175"/>
    </location>
</feature>
<dbReference type="eggNOG" id="COG2364">
    <property type="taxonomic scope" value="Bacteria"/>
</dbReference>
<evidence type="ECO:0000256" key="1">
    <source>
        <dbReference type="SAM" id="Phobius"/>
    </source>
</evidence>
<dbReference type="STRING" id="471853.Bcav_3925"/>
<dbReference type="KEGG" id="bcv:Bcav_3925"/>
<keyword evidence="1" id="KW-1133">Transmembrane helix</keyword>
<gene>
    <name evidence="2" type="ordered locus">Bcav_3925</name>
</gene>
<evidence type="ECO:0000313" key="2">
    <source>
        <dbReference type="EMBL" id="ACQ82166.1"/>
    </source>
</evidence>
<feature type="transmembrane region" description="Helical" evidence="1">
    <location>
        <begin position="99"/>
        <end position="119"/>
    </location>
</feature>
<keyword evidence="1" id="KW-0472">Membrane</keyword>
<dbReference type="Pfam" id="PF19700">
    <property type="entry name" value="DUF6198"/>
    <property type="match status" value="1"/>
</dbReference>
<keyword evidence="3" id="KW-1185">Reference proteome</keyword>
<evidence type="ECO:0000313" key="3">
    <source>
        <dbReference type="Proteomes" id="UP000007962"/>
    </source>
</evidence>
<proteinExistence type="predicted"/>
<feature type="transmembrane region" description="Helical" evidence="1">
    <location>
        <begin position="61"/>
        <end position="79"/>
    </location>
</feature>
<dbReference type="Proteomes" id="UP000007962">
    <property type="component" value="Chromosome"/>
</dbReference>
<dbReference type="PANTHER" id="PTHR40078:SF1">
    <property type="entry name" value="INTEGRAL MEMBRANE PROTEIN"/>
    <property type="match status" value="1"/>
</dbReference>
<reference evidence="2 3" key="1">
    <citation type="journal article" date="2009" name="Stand. Genomic Sci.">
        <title>Complete genome sequence of Beutenbergia cavernae type strain (HKI 0122).</title>
        <authorList>
            <person name="Land M."/>
            <person name="Pukall R."/>
            <person name="Abt B."/>
            <person name="Goker M."/>
            <person name="Rohde M."/>
            <person name="Glavina Del Rio T."/>
            <person name="Tice H."/>
            <person name="Copeland A."/>
            <person name="Cheng J.F."/>
            <person name="Lucas S."/>
            <person name="Chen F."/>
            <person name="Nolan M."/>
            <person name="Bruce D."/>
            <person name="Goodwin L."/>
            <person name="Pitluck S."/>
            <person name="Ivanova N."/>
            <person name="Mavromatis K."/>
            <person name="Ovchinnikova G."/>
            <person name="Pati A."/>
            <person name="Chen A."/>
            <person name="Palaniappan K."/>
            <person name="Hauser L."/>
            <person name="Chang Y.J."/>
            <person name="Jefferies C.C."/>
            <person name="Saunders E."/>
            <person name="Brettin T."/>
            <person name="Detter J.C."/>
            <person name="Han C."/>
            <person name="Chain P."/>
            <person name="Bristow J."/>
            <person name="Eisen J.A."/>
            <person name="Markowitz V."/>
            <person name="Hugenholtz P."/>
            <person name="Kyrpides N.C."/>
            <person name="Klenk H.P."/>
            <person name="Lapidus A."/>
        </authorList>
    </citation>
    <scope>NUCLEOTIDE SEQUENCE [LARGE SCALE GENOMIC DNA]</scope>
    <source>
        <strain evidence="3">ATCC BAA-8 / DSM 12333 / NBRC 16432</strain>
    </source>
</reference>